<reference evidence="3 4" key="1">
    <citation type="submission" date="2023-03" db="EMBL/GenBank/DDBJ databases">
        <title>Bacillus Genome Sequencing.</title>
        <authorList>
            <person name="Dunlap C."/>
        </authorList>
    </citation>
    <scope>NUCLEOTIDE SEQUENCE [LARGE SCALE GENOMIC DNA]</scope>
    <source>
        <strain evidence="3 4">NRS-52</strain>
    </source>
</reference>
<name>A0ABU6PZQ9_9BACL</name>
<keyword evidence="4" id="KW-1185">Reference proteome</keyword>
<gene>
    <name evidence="3" type="ORF">P9847_24150</name>
</gene>
<feature type="compositionally biased region" description="Basic residues" evidence="1">
    <location>
        <begin position="170"/>
        <end position="179"/>
    </location>
</feature>
<comment type="caution">
    <text evidence="3">The sequence shown here is derived from an EMBL/GenBank/DDBJ whole genome shotgun (WGS) entry which is preliminary data.</text>
</comment>
<dbReference type="EMBL" id="JARTLD010000065">
    <property type="protein sequence ID" value="MED5020364.1"/>
    <property type="molecule type" value="Genomic_DNA"/>
</dbReference>
<evidence type="ECO:0000256" key="1">
    <source>
        <dbReference type="SAM" id="MobiDB-lite"/>
    </source>
</evidence>
<keyword evidence="2" id="KW-0812">Transmembrane</keyword>
<sequence>MWILENFYWVLIVGFAVLSALSKSGKTKQKQQHPRGMPTFGNGGNAERRAQAPRSSPFGSPQEAKMPPSETASRDEERTLEYQGPSPDYDTGEGVSGMWEDERPGNLKDVQREMEQHLGRVNASLDRIEKQAKEPASTPAARTKQPRPSSPLANEARNGLIWAEILGPPRAKRPYNGRK</sequence>
<evidence type="ECO:0000313" key="4">
    <source>
        <dbReference type="Proteomes" id="UP001343257"/>
    </source>
</evidence>
<feature type="transmembrane region" description="Helical" evidence="2">
    <location>
        <begin position="6"/>
        <end position="22"/>
    </location>
</feature>
<feature type="compositionally biased region" description="Basic and acidic residues" evidence="1">
    <location>
        <begin position="100"/>
        <end position="118"/>
    </location>
</feature>
<dbReference type="RefSeq" id="WP_328281698.1">
    <property type="nucleotide sequence ID" value="NZ_JARTLD010000065.1"/>
</dbReference>
<evidence type="ECO:0000313" key="3">
    <source>
        <dbReference type="EMBL" id="MED5020364.1"/>
    </source>
</evidence>
<keyword evidence="2" id="KW-1133">Transmembrane helix</keyword>
<organism evidence="3 4">
    <name type="scientific">Paenibacillus chibensis</name>
    <dbReference type="NCBI Taxonomy" id="59846"/>
    <lineage>
        <taxon>Bacteria</taxon>
        <taxon>Bacillati</taxon>
        <taxon>Bacillota</taxon>
        <taxon>Bacilli</taxon>
        <taxon>Bacillales</taxon>
        <taxon>Paenibacillaceae</taxon>
        <taxon>Paenibacillus</taxon>
    </lineage>
</organism>
<proteinExistence type="predicted"/>
<evidence type="ECO:0000256" key="2">
    <source>
        <dbReference type="SAM" id="Phobius"/>
    </source>
</evidence>
<accession>A0ABU6PZQ9</accession>
<dbReference type="Proteomes" id="UP001343257">
    <property type="component" value="Unassembled WGS sequence"/>
</dbReference>
<keyword evidence="2" id="KW-0472">Membrane</keyword>
<feature type="region of interest" description="Disordered" evidence="1">
    <location>
        <begin position="25"/>
        <end position="179"/>
    </location>
</feature>
<protein>
    <submittedName>
        <fullName evidence="3">Uncharacterized protein</fullName>
    </submittedName>
</protein>